<keyword evidence="2" id="KW-0238">DNA-binding</keyword>
<gene>
    <name evidence="5" type="ORF">GCM10011379_35610</name>
</gene>
<dbReference type="EMBL" id="BMIB01000003">
    <property type="protein sequence ID" value="GGH73749.1"/>
    <property type="molecule type" value="Genomic_DNA"/>
</dbReference>
<comment type="caution">
    <text evidence="5">The sequence shown here is derived from an EMBL/GenBank/DDBJ whole genome shotgun (WGS) entry which is preliminary data.</text>
</comment>
<dbReference type="PANTHER" id="PTHR46796:SF12">
    <property type="entry name" value="HTH-TYPE DNA-BINDING TRANSCRIPTIONAL ACTIVATOR EUTR"/>
    <property type="match status" value="1"/>
</dbReference>
<proteinExistence type="predicted"/>
<evidence type="ECO:0000313" key="6">
    <source>
        <dbReference type="Proteomes" id="UP000627292"/>
    </source>
</evidence>
<evidence type="ECO:0000313" key="5">
    <source>
        <dbReference type="EMBL" id="GGH73749.1"/>
    </source>
</evidence>
<organism evidence="5 6">
    <name type="scientific">Filimonas zeae</name>
    <dbReference type="NCBI Taxonomy" id="1737353"/>
    <lineage>
        <taxon>Bacteria</taxon>
        <taxon>Pseudomonadati</taxon>
        <taxon>Bacteroidota</taxon>
        <taxon>Chitinophagia</taxon>
        <taxon>Chitinophagales</taxon>
        <taxon>Chitinophagaceae</taxon>
        <taxon>Filimonas</taxon>
    </lineage>
</organism>
<dbReference type="GO" id="GO:0003700">
    <property type="term" value="F:DNA-binding transcription factor activity"/>
    <property type="evidence" value="ECO:0007669"/>
    <property type="project" value="InterPro"/>
</dbReference>
<keyword evidence="6" id="KW-1185">Reference proteome</keyword>
<dbReference type="InterPro" id="IPR018060">
    <property type="entry name" value="HTH_AraC"/>
</dbReference>
<dbReference type="Proteomes" id="UP000627292">
    <property type="component" value="Unassembled WGS sequence"/>
</dbReference>
<feature type="domain" description="HTH araC/xylS-type" evidence="4">
    <location>
        <begin position="135"/>
        <end position="233"/>
    </location>
</feature>
<dbReference type="PANTHER" id="PTHR46796">
    <property type="entry name" value="HTH-TYPE TRANSCRIPTIONAL ACTIVATOR RHAS-RELATED"/>
    <property type="match status" value="1"/>
</dbReference>
<accession>A0A917MX62</accession>
<name>A0A917MX62_9BACT</name>
<reference evidence="5" key="1">
    <citation type="journal article" date="2014" name="Int. J. Syst. Evol. Microbiol.">
        <title>Complete genome sequence of Corynebacterium casei LMG S-19264T (=DSM 44701T), isolated from a smear-ripened cheese.</title>
        <authorList>
            <consortium name="US DOE Joint Genome Institute (JGI-PGF)"/>
            <person name="Walter F."/>
            <person name="Albersmeier A."/>
            <person name="Kalinowski J."/>
            <person name="Ruckert C."/>
        </authorList>
    </citation>
    <scope>NUCLEOTIDE SEQUENCE</scope>
    <source>
        <strain evidence="5">CGMCC 1.15290</strain>
    </source>
</reference>
<keyword evidence="3" id="KW-0804">Transcription</keyword>
<dbReference type="SMART" id="SM00342">
    <property type="entry name" value="HTH_ARAC"/>
    <property type="match status" value="1"/>
</dbReference>
<dbReference type="Pfam" id="PF22200">
    <property type="entry name" value="ExsA_N"/>
    <property type="match status" value="1"/>
</dbReference>
<dbReference type="Pfam" id="PF12833">
    <property type="entry name" value="HTH_18"/>
    <property type="match status" value="1"/>
</dbReference>
<dbReference type="InterPro" id="IPR050204">
    <property type="entry name" value="AraC_XylS_family_regulators"/>
</dbReference>
<evidence type="ECO:0000256" key="2">
    <source>
        <dbReference type="ARBA" id="ARBA00023125"/>
    </source>
</evidence>
<dbReference type="Gene3D" id="1.10.10.60">
    <property type="entry name" value="Homeodomain-like"/>
    <property type="match status" value="1"/>
</dbReference>
<protein>
    <recommendedName>
        <fullName evidence="4">HTH araC/xylS-type domain-containing protein</fullName>
    </recommendedName>
</protein>
<dbReference type="InterPro" id="IPR009057">
    <property type="entry name" value="Homeodomain-like_sf"/>
</dbReference>
<evidence type="ECO:0000256" key="3">
    <source>
        <dbReference type="ARBA" id="ARBA00023163"/>
    </source>
</evidence>
<sequence length="236" mass="27516">MAVYDGGGKHTVQPGNFVIARKHQLVRYIKYREDDAFEKVVIALDEAFLKQFQKRHPEWNKEQEAAAGNDAAFLFVQKNKWLESFITSLEPYLGSSEQLEEAFADVKREELLLILLKTDASLAQVLFDYGIPQKIDLREFMNKNFRFNVSLERFAFLTGRSLSSFRRDFQKTFGEKPAIWLKRKRLNEAYFLIHNNHLHASDVYQELGFEDLSHFSYVFKQQFGVTPTQVYAKAVG</sequence>
<dbReference type="SUPFAM" id="SSF46689">
    <property type="entry name" value="Homeodomain-like"/>
    <property type="match status" value="1"/>
</dbReference>
<dbReference type="PROSITE" id="PS01124">
    <property type="entry name" value="HTH_ARAC_FAMILY_2"/>
    <property type="match status" value="1"/>
</dbReference>
<reference evidence="5" key="2">
    <citation type="submission" date="2020-09" db="EMBL/GenBank/DDBJ databases">
        <authorList>
            <person name="Sun Q."/>
            <person name="Zhou Y."/>
        </authorList>
    </citation>
    <scope>NUCLEOTIDE SEQUENCE</scope>
    <source>
        <strain evidence="5">CGMCC 1.15290</strain>
    </source>
</reference>
<evidence type="ECO:0000259" key="4">
    <source>
        <dbReference type="PROSITE" id="PS01124"/>
    </source>
</evidence>
<keyword evidence="1" id="KW-0805">Transcription regulation</keyword>
<dbReference type="GO" id="GO:0043565">
    <property type="term" value="F:sequence-specific DNA binding"/>
    <property type="evidence" value="ECO:0007669"/>
    <property type="project" value="InterPro"/>
</dbReference>
<evidence type="ECO:0000256" key="1">
    <source>
        <dbReference type="ARBA" id="ARBA00023015"/>
    </source>
</evidence>
<dbReference type="InterPro" id="IPR054015">
    <property type="entry name" value="ExsA-like_N"/>
</dbReference>
<dbReference type="AlphaFoldDB" id="A0A917MX62"/>